<organism evidence="2 3">
    <name type="scientific">Streptomyces stramineus</name>
    <dbReference type="NCBI Taxonomy" id="173861"/>
    <lineage>
        <taxon>Bacteria</taxon>
        <taxon>Bacillati</taxon>
        <taxon>Actinomycetota</taxon>
        <taxon>Actinomycetes</taxon>
        <taxon>Kitasatosporales</taxon>
        <taxon>Streptomycetaceae</taxon>
        <taxon>Streptomyces</taxon>
    </lineage>
</organism>
<dbReference type="EMBL" id="BAAAHB010000122">
    <property type="protein sequence ID" value="GAA0491519.1"/>
    <property type="molecule type" value="Genomic_DNA"/>
</dbReference>
<evidence type="ECO:0000256" key="1">
    <source>
        <dbReference type="SAM" id="SignalP"/>
    </source>
</evidence>
<keyword evidence="1" id="KW-0732">Signal</keyword>
<keyword evidence="3" id="KW-1185">Reference proteome</keyword>
<accession>A0ABN1B6V4</accession>
<evidence type="ECO:0000313" key="3">
    <source>
        <dbReference type="Proteomes" id="UP001499895"/>
    </source>
</evidence>
<comment type="caution">
    <text evidence="2">The sequence shown here is derived from an EMBL/GenBank/DDBJ whole genome shotgun (WGS) entry which is preliminary data.</text>
</comment>
<dbReference type="RefSeq" id="WP_344096883.1">
    <property type="nucleotide sequence ID" value="NZ_BAAAHB010000122.1"/>
</dbReference>
<feature type="signal peptide" evidence="1">
    <location>
        <begin position="1"/>
        <end position="28"/>
    </location>
</feature>
<protein>
    <recommendedName>
        <fullName evidence="4">SH3b domain-containing protein</fullName>
    </recommendedName>
</protein>
<name>A0ABN1B6V4_9ACTN</name>
<evidence type="ECO:0000313" key="2">
    <source>
        <dbReference type="EMBL" id="GAA0491519.1"/>
    </source>
</evidence>
<reference evidence="2 3" key="1">
    <citation type="journal article" date="2019" name="Int. J. Syst. Evol. Microbiol.">
        <title>The Global Catalogue of Microorganisms (GCM) 10K type strain sequencing project: providing services to taxonomists for standard genome sequencing and annotation.</title>
        <authorList>
            <consortium name="The Broad Institute Genomics Platform"/>
            <consortium name="The Broad Institute Genome Sequencing Center for Infectious Disease"/>
            <person name="Wu L."/>
            <person name="Ma J."/>
        </authorList>
    </citation>
    <scope>NUCLEOTIDE SEQUENCE [LARGE SCALE GENOMIC DNA]</scope>
    <source>
        <strain evidence="2 3">JCM 10649</strain>
    </source>
</reference>
<sequence length="124" mass="12862">MNIRKPLALAATAALLGGGLLLAPAASAAPTVGTGTTGVLDCSHKWSNKDADKAKVVKNGVRYRGGPHTNCAALGQIPKGATIYFHCYTNTKNDGTWTHARIKGTDNQGWVKDSLIGGGSLEKC</sequence>
<dbReference type="Gene3D" id="2.30.30.40">
    <property type="entry name" value="SH3 Domains"/>
    <property type="match status" value="1"/>
</dbReference>
<feature type="chain" id="PRO_5045393263" description="SH3b domain-containing protein" evidence="1">
    <location>
        <begin position="29"/>
        <end position="124"/>
    </location>
</feature>
<evidence type="ECO:0008006" key="4">
    <source>
        <dbReference type="Google" id="ProtNLM"/>
    </source>
</evidence>
<gene>
    <name evidence="2" type="ORF">GCM10009544_60320</name>
</gene>
<dbReference type="Proteomes" id="UP001499895">
    <property type="component" value="Unassembled WGS sequence"/>
</dbReference>
<proteinExistence type="predicted"/>